<keyword evidence="1" id="KW-0472">Membrane</keyword>
<dbReference type="InterPro" id="IPR036514">
    <property type="entry name" value="SGNH_hydro_sf"/>
</dbReference>
<evidence type="ECO:0000313" key="3">
    <source>
        <dbReference type="EMBL" id="CUO33940.1"/>
    </source>
</evidence>
<evidence type="ECO:0000256" key="1">
    <source>
        <dbReference type="SAM" id="Phobius"/>
    </source>
</evidence>
<dbReference type="InterPro" id="IPR013830">
    <property type="entry name" value="SGNH_hydro"/>
</dbReference>
<dbReference type="SUPFAM" id="SSF52266">
    <property type="entry name" value="SGNH hydrolase"/>
    <property type="match status" value="1"/>
</dbReference>
<sequence length="264" mass="28737">MKKQPKNKVLFLIPVGVILAGAVIFLCTRGNENDSVCKENVARLQALENSDISQTEEQLQALKQTTGISSGSDASDGSGSTLLSDVEIRQVFAGNVIIGDSITESIVEYGYLDTDVVVSKRGLNVGAADDQISTAIALNPSHVFMAFGSNDLEIYGSASSEFIDAYRTQIKKIQTALPDVPIYINCILPITDEAIAQTPDLGYYPDYNEGLIKLCQEMGCTFIDNSTIVTDSSENLYESDGEHVIQDYYPKWLTNMAQIARLKA</sequence>
<feature type="transmembrane region" description="Helical" evidence="1">
    <location>
        <begin position="9"/>
        <end position="26"/>
    </location>
</feature>
<proteinExistence type="predicted"/>
<feature type="domain" description="SGNH hydrolase-type esterase" evidence="2">
    <location>
        <begin position="113"/>
        <end position="240"/>
    </location>
</feature>
<dbReference type="AlphaFoldDB" id="A0A174EDG2"/>
<dbReference type="Pfam" id="PF13472">
    <property type="entry name" value="Lipase_GDSL_2"/>
    <property type="match status" value="1"/>
</dbReference>
<dbReference type="EMBL" id="CYZP01000023">
    <property type="protein sequence ID" value="CUO33940.1"/>
    <property type="molecule type" value="Genomic_DNA"/>
</dbReference>
<dbReference type="Proteomes" id="UP000095645">
    <property type="component" value="Unassembled WGS sequence"/>
</dbReference>
<dbReference type="Gene3D" id="3.40.50.1110">
    <property type="entry name" value="SGNH hydrolase"/>
    <property type="match status" value="1"/>
</dbReference>
<organism evidence="3 4">
    <name type="scientific">Blautia obeum</name>
    <dbReference type="NCBI Taxonomy" id="40520"/>
    <lineage>
        <taxon>Bacteria</taxon>
        <taxon>Bacillati</taxon>
        <taxon>Bacillota</taxon>
        <taxon>Clostridia</taxon>
        <taxon>Lachnospirales</taxon>
        <taxon>Lachnospiraceae</taxon>
        <taxon>Blautia</taxon>
    </lineage>
</organism>
<gene>
    <name evidence="3" type="ORF">ERS852476_02572</name>
</gene>
<dbReference type="RefSeq" id="WP_055058404.1">
    <property type="nucleotide sequence ID" value="NZ_CYZP01000023.1"/>
</dbReference>
<evidence type="ECO:0000259" key="2">
    <source>
        <dbReference type="Pfam" id="PF13472"/>
    </source>
</evidence>
<protein>
    <recommendedName>
        <fullName evidence="2">SGNH hydrolase-type esterase domain-containing protein</fullName>
    </recommendedName>
</protein>
<accession>A0A174EDG2</accession>
<reference evidence="3 4" key="1">
    <citation type="submission" date="2015-09" db="EMBL/GenBank/DDBJ databases">
        <authorList>
            <consortium name="Pathogen Informatics"/>
        </authorList>
    </citation>
    <scope>NUCLEOTIDE SEQUENCE [LARGE SCALE GENOMIC DNA]</scope>
    <source>
        <strain evidence="3 4">2789STDY5834861</strain>
    </source>
</reference>
<keyword evidence="1" id="KW-0812">Transmembrane</keyword>
<name>A0A174EDG2_9FIRM</name>
<keyword evidence="1" id="KW-1133">Transmembrane helix</keyword>
<evidence type="ECO:0000313" key="4">
    <source>
        <dbReference type="Proteomes" id="UP000095645"/>
    </source>
</evidence>